<dbReference type="InterPro" id="IPR035985">
    <property type="entry name" value="Ubiquitin-activating_enz"/>
</dbReference>
<proteinExistence type="predicted"/>
<sequence length="74" mass="8419">MGLEDTNMQDIDEDLHSRQLVVYGHETMRRLITSNVLISGMQGLGTEIVCSCGNNWFCLVQVLLFMRLKMTVRG</sequence>
<organism evidence="1 2">
    <name type="scientific">Helianthus annuus</name>
    <name type="common">Common sunflower</name>
    <dbReference type="NCBI Taxonomy" id="4232"/>
    <lineage>
        <taxon>Eukaryota</taxon>
        <taxon>Viridiplantae</taxon>
        <taxon>Streptophyta</taxon>
        <taxon>Embryophyta</taxon>
        <taxon>Tracheophyta</taxon>
        <taxon>Spermatophyta</taxon>
        <taxon>Magnoliopsida</taxon>
        <taxon>eudicotyledons</taxon>
        <taxon>Gunneridae</taxon>
        <taxon>Pentapetalae</taxon>
        <taxon>asterids</taxon>
        <taxon>campanulids</taxon>
        <taxon>Asterales</taxon>
        <taxon>Asteraceae</taxon>
        <taxon>Asteroideae</taxon>
        <taxon>Heliantheae alliance</taxon>
        <taxon>Heliantheae</taxon>
        <taxon>Helianthus</taxon>
    </lineage>
</organism>
<dbReference type="Proteomes" id="UP000215914">
    <property type="component" value="Unassembled WGS sequence"/>
</dbReference>
<dbReference type="EMBL" id="MNCJ02000318">
    <property type="protein sequence ID" value="KAF5813690.1"/>
    <property type="molecule type" value="Genomic_DNA"/>
</dbReference>
<comment type="caution">
    <text evidence="1">The sequence shown here is derived from an EMBL/GenBank/DDBJ whole genome shotgun (WGS) entry which is preliminary data.</text>
</comment>
<reference evidence="1" key="1">
    <citation type="journal article" date="2017" name="Nature">
        <title>The sunflower genome provides insights into oil metabolism, flowering and Asterid evolution.</title>
        <authorList>
            <person name="Badouin H."/>
            <person name="Gouzy J."/>
            <person name="Grassa C.J."/>
            <person name="Murat F."/>
            <person name="Staton S.E."/>
            <person name="Cottret L."/>
            <person name="Lelandais-Briere C."/>
            <person name="Owens G.L."/>
            <person name="Carrere S."/>
            <person name="Mayjonade B."/>
            <person name="Legrand L."/>
            <person name="Gill N."/>
            <person name="Kane N.C."/>
            <person name="Bowers J.E."/>
            <person name="Hubner S."/>
            <person name="Bellec A."/>
            <person name="Berard A."/>
            <person name="Berges H."/>
            <person name="Blanchet N."/>
            <person name="Boniface M.C."/>
            <person name="Brunel D."/>
            <person name="Catrice O."/>
            <person name="Chaidir N."/>
            <person name="Claudel C."/>
            <person name="Donnadieu C."/>
            <person name="Faraut T."/>
            <person name="Fievet G."/>
            <person name="Helmstetter N."/>
            <person name="King M."/>
            <person name="Knapp S.J."/>
            <person name="Lai Z."/>
            <person name="Le Paslier M.C."/>
            <person name="Lippi Y."/>
            <person name="Lorenzon L."/>
            <person name="Mandel J.R."/>
            <person name="Marage G."/>
            <person name="Marchand G."/>
            <person name="Marquand E."/>
            <person name="Bret-Mestries E."/>
            <person name="Morien E."/>
            <person name="Nambeesan S."/>
            <person name="Nguyen T."/>
            <person name="Pegot-Espagnet P."/>
            <person name="Pouilly N."/>
            <person name="Raftis F."/>
            <person name="Sallet E."/>
            <person name="Schiex T."/>
            <person name="Thomas J."/>
            <person name="Vandecasteele C."/>
            <person name="Vares D."/>
            <person name="Vear F."/>
            <person name="Vautrin S."/>
            <person name="Crespi M."/>
            <person name="Mangin B."/>
            <person name="Burke J.M."/>
            <person name="Salse J."/>
            <person name="Munos S."/>
            <person name="Vincourt P."/>
            <person name="Rieseberg L.H."/>
            <person name="Langlade N.B."/>
        </authorList>
    </citation>
    <scope>NUCLEOTIDE SEQUENCE</scope>
    <source>
        <tissue evidence="1">Leaves</tissue>
    </source>
</reference>
<dbReference type="Gramene" id="mRNA:HanXRQr2_Chr03g0101701">
    <property type="protein sequence ID" value="mRNA:HanXRQr2_Chr03g0101701"/>
    <property type="gene ID" value="HanXRQr2_Chr03g0101701"/>
</dbReference>
<dbReference type="SUPFAM" id="SSF69572">
    <property type="entry name" value="Activating enzymes of the ubiquitin-like proteins"/>
    <property type="match status" value="1"/>
</dbReference>
<name>A0A9K3JDY3_HELAN</name>
<accession>A0A9K3JDY3</accession>
<protein>
    <submittedName>
        <fullName evidence="1">Ubiquitin-activating enzyme</fullName>
    </submittedName>
</protein>
<gene>
    <name evidence="1" type="ORF">HanXRQr2_Chr03g0101701</name>
</gene>
<keyword evidence="2" id="KW-1185">Reference proteome</keyword>
<evidence type="ECO:0000313" key="1">
    <source>
        <dbReference type="EMBL" id="KAF5813690.1"/>
    </source>
</evidence>
<dbReference type="GO" id="GO:0008641">
    <property type="term" value="F:ubiquitin-like modifier activating enzyme activity"/>
    <property type="evidence" value="ECO:0007669"/>
    <property type="project" value="InterPro"/>
</dbReference>
<dbReference type="Gene3D" id="3.40.50.720">
    <property type="entry name" value="NAD(P)-binding Rossmann-like Domain"/>
    <property type="match status" value="1"/>
</dbReference>
<dbReference type="AlphaFoldDB" id="A0A9K3JDY3"/>
<reference evidence="1" key="2">
    <citation type="submission" date="2020-06" db="EMBL/GenBank/DDBJ databases">
        <title>Helianthus annuus Genome sequencing and assembly Release 2.</title>
        <authorList>
            <person name="Gouzy J."/>
            <person name="Langlade N."/>
            <person name="Munos S."/>
        </authorList>
    </citation>
    <scope>NUCLEOTIDE SEQUENCE</scope>
    <source>
        <tissue evidence="1">Leaves</tissue>
    </source>
</reference>
<evidence type="ECO:0000313" key="2">
    <source>
        <dbReference type="Proteomes" id="UP000215914"/>
    </source>
</evidence>